<dbReference type="PANTHER" id="PTHR31121">
    <property type="entry name" value="ALPHA-1,2 MANNOSYLTRANSFERASE KTR1"/>
    <property type="match status" value="1"/>
</dbReference>
<reference evidence="3 4" key="1">
    <citation type="journal article" date="2018" name="Mol. Biol. Evol.">
        <title>Broad Genomic Sampling Reveals a Smut Pathogenic Ancestry of the Fungal Clade Ustilaginomycotina.</title>
        <authorList>
            <person name="Kijpornyongpan T."/>
            <person name="Mondo S.J."/>
            <person name="Barry K."/>
            <person name="Sandor L."/>
            <person name="Lee J."/>
            <person name="Lipzen A."/>
            <person name="Pangilinan J."/>
            <person name="LaButti K."/>
            <person name="Hainaut M."/>
            <person name="Henrissat B."/>
            <person name="Grigoriev I.V."/>
            <person name="Spatafora J.W."/>
            <person name="Aime M.C."/>
        </authorList>
    </citation>
    <scope>NUCLEOTIDE SEQUENCE [LARGE SCALE GENOMIC DNA]</scope>
    <source>
        <strain evidence="3 4">MCA 4718</strain>
    </source>
</reference>
<evidence type="ECO:0000313" key="3">
    <source>
        <dbReference type="EMBL" id="PWN22001.1"/>
    </source>
</evidence>
<keyword evidence="2" id="KW-0808">Transferase</keyword>
<gene>
    <name evidence="3" type="ORF">BCV69DRAFT_281908</name>
</gene>
<dbReference type="Gene3D" id="3.90.550.10">
    <property type="entry name" value="Spore Coat Polysaccharide Biosynthesis Protein SpsA, Chain A"/>
    <property type="match status" value="1"/>
</dbReference>
<dbReference type="Pfam" id="PF01793">
    <property type="entry name" value="Glyco_transf_15"/>
    <property type="match status" value="2"/>
</dbReference>
<comment type="similarity">
    <text evidence="1">Belongs to the glycosyltransferase 15 family.</text>
</comment>
<dbReference type="GeneID" id="37013895"/>
<dbReference type="GO" id="GO:0000032">
    <property type="term" value="P:cell wall mannoprotein biosynthetic process"/>
    <property type="evidence" value="ECO:0007669"/>
    <property type="project" value="TreeGrafter"/>
</dbReference>
<name>A0A316UC17_9BASI</name>
<dbReference type="RefSeq" id="XP_025349161.1">
    <property type="nucleotide sequence ID" value="XM_025492161.1"/>
</dbReference>
<dbReference type="PANTHER" id="PTHR31121:SF6">
    <property type="entry name" value="ALPHA-1,2 MANNOSYLTRANSFERASE KTR1"/>
    <property type="match status" value="1"/>
</dbReference>
<organism evidence="3 4">
    <name type="scientific">Pseudomicrostroma glucosiphilum</name>
    <dbReference type="NCBI Taxonomy" id="1684307"/>
    <lineage>
        <taxon>Eukaryota</taxon>
        <taxon>Fungi</taxon>
        <taxon>Dikarya</taxon>
        <taxon>Basidiomycota</taxon>
        <taxon>Ustilaginomycotina</taxon>
        <taxon>Exobasidiomycetes</taxon>
        <taxon>Microstromatales</taxon>
        <taxon>Microstromatales incertae sedis</taxon>
        <taxon>Pseudomicrostroma</taxon>
    </lineage>
</organism>
<sequence length="453" mass="51446">MARLTVRLVLAIASLLTILALLNTYSGRQVRGEWPLVGKADFSASATEIPPRPSAAIVILCRNSDINGILPSLDDLELTFNAHPLTSYTYVFLNNHDFNVHFREKITAYLTTARARFGGPSASQPDIRFGQIPPEHWDVPGNINLEKMKTGWSDLIKANIPYAASLSYRQMCRFQSGFFFRHPLLQDFKYYWRVEPDVKFSCNIVPSQGAAPTSWDAKADGMGDFFDPFRWMAANKKKYAWVLSLTEYPATIRDLWLHSLRFFKANTQYQSPGLTALDFVASRNRVGLSYNHCHFWTNFEIADLDWYRSEGYIKFFEELDRTGKFFKWRWGDAPVHSIAAAWLLSKDEIHQFTNIGYTHDPFTACPRGEQYLSRCKCDPQTDFKYDSGSMSCQRQWDLVAGTDSKAKILEINNEMGFPGLAGFAVLQIPGRQPVTETEAKAEQATQAAGKMAV</sequence>
<accession>A0A316UC17</accession>
<evidence type="ECO:0000313" key="4">
    <source>
        <dbReference type="Proteomes" id="UP000245942"/>
    </source>
</evidence>
<evidence type="ECO:0000256" key="1">
    <source>
        <dbReference type="ARBA" id="ARBA00007677"/>
    </source>
</evidence>
<dbReference type="SUPFAM" id="SSF53448">
    <property type="entry name" value="Nucleotide-diphospho-sugar transferases"/>
    <property type="match status" value="1"/>
</dbReference>
<dbReference type="InterPro" id="IPR002685">
    <property type="entry name" value="Glyco_trans_15"/>
</dbReference>
<dbReference type="EMBL" id="KZ819324">
    <property type="protein sequence ID" value="PWN22001.1"/>
    <property type="molecule type" value="Genomic_DNA"/>
</dbReference>
<dbReference type="GO" id="GO:0016020">
    <property type="term" value="C:membrane"/>
    <property type="evidence" value="ECO:0007669"/>
    <property type="project" value="InterPro"/>
</dbReference>
<dbReference type="GO" id="GO:0005794">
    <property type="term" value="C:Golgi apparatus"/>
    <property type="evidence" value="ECO:0007669"/>
    <property type="project" value="TreeGrafter"/>
</dbReference>
<dbReference type="STRING" id="1684307.A0A316UC17"/>
<dbReference type="GO" id="GO:0006487">
    <property type="term" value="P:protein N-linked glycosylation"/>
    <property type="evidence" value="ECO:0007669"/>
    <property type="project" value="TreeGrafter"/>
</dbReference>
<evidence type="ECO:0000256" key="2">
    <source>
        <dbReference type="ARBA" id="ARBA00022679"/>
    </source>
</evidence>
<dbReference type="OrthoDB" id="439943at2759"/>
<protein>
    <recommendedName>
        <fullName evidence="5">Glycosyl transferase</fullName>
    </recommendedName>
</protein>
<keyword evidence="4" id="KW-1185">Reference proteome</keyword>
<dbReference type="AlphaFoldDB" id="A0A316UC17"/>
<dbReference type="Proteomes" id="UP000245942">
    <property type="component" value="Unassembled WGS sequence"/>
</dbReference>
<evidence type="ECO:0008006" key="5">
    <source>
        <dbReference type="Google" id="ProtNLM"/>
    </source>
</evidence>
<proteinExistence type="inferred from homology"/>
<dbReference type="GO" id="GO:0000026">
    <property type="term" value="F:alpha-1,2-mannosyltransferase activity"/>
    <property type="evidence" value="ECO:0007669"/>
    <property type="project" value="TreeGrafter"/>
</dbReference>
<dbReference type="InterPro" id="IPR029044">
    <property type="entry name" value="Nucleotide-diphossugar_trans"/>
</dbReference>